<comment type="caution">
    <text evidence="1">The sequence shown here is derived from an EMBL/GenBank/DDBJ whole genome shotgun (WGS) entry which is preliminary data.</text>
</comment>
<accession>A0ABS2G116</accession>
<dbReference type="Proteomes" id="UP000728968">
    <property type="component" value="Unassembled WGS sequence"/>
</dbReference>
<protein>
    <submittedName>
        <fullName evidence="1">Uncharacterized protein</fullName>
    </submittedName>
</protein>
<gene>
    <name evidence="1" type="ORF">H6A04_02105</name>
</gene>
<dbReference type="RefSeq" id="WP_204710559.1">
    <property type="nucleotide sequence ID" value="NZ_JACJLT010000011.1"/>
</dbReference>
<evidence type="ECO:0000313" key="1">
    <source>
        <dbReference type="EMBL" id="MBM6874465.1"/>
    </source>
</evidence>
<dbReference type="EMBL" id="JACJLT010000011">
    <property type="protein sequence ID" value="MBM6874465.1"/>
    <property type="molecule type" value="Genomic_DNA"/>
</dbReference>
<organism evidence="1 2">
    <name type="scientific">Fusobacterium mortiferum</name>
    <dbReference type="NCBI Taxonomy" id="850"/>
    <lineage>
        <taxon>Bacteria</taxon>
        <taxon>Fusobacteriati</taxon>
        <taxon>Fusobacteriota</taxon>
        <taxon>Fusobacteriia</taxon>
        <taxon>Fusobacteriales</taxon>
        <taxon>Fusobacteriaceae</taxon>
        <taxon>Fusobacterium</taxon>
    </lineage>
</organism>
<evidence type="ECO:0000313" key="2">
    <source>
        <dbReference type="Proteomes" id="UP000728968"/>
    </source>
</evidence>
<sequence length="104" mass="11792">MAVQTAVQSTVLSELESLKNSIKREGAIKSNIFDCEAVITHIQCMQDDSTPLPEGCPHESYEAWKENVEKEKKGYESQLQTISKNKDLIVAYEKYLEDNPVDEL</sequence>
<proteinExistence type="predicted"/>
<keyword evidence="2" id="KW-1185">Reference proteome</keyword>
<name>A0ABS2G116_FUSMR</name>
<reference evidence="1 2" key="1">
    <citation type="journal article" date="2021" name="Sci. Rep.">
        <title>The distribution of antibiotic resistance genes in chicken gut microbiota commensals.</title>
        <authorList>
            <person name="Juricova H."/>
            <person name="Matiasovicova J."/>
            <person name="Kubasova T."/>
            <person name="Cejkova D."/>
            <person name="Rychlik I."/>
        </authorList>
    </citation>
    <scope>NUCLEOTIDE SEQUENCE [LARGE SCALE GENOMIC DNA]</scope>
    <source>
        <strain evidence="1 2">An425</strain>
    </source>
</reference>